<name>A0A949JTM4_9ACTN</name>
<dbReference type="CDD" id="cd12797">
    <property type="entry name" value="M23_peptidase"/>
    <property type="match status" value="1"/>
</dbReference>
<dbReference type="EMBL" id="JAELVF020000001">
    <property type="protein sequence ID" value="MBU7599920.1"/>
    <property type="molecule type" value="Genomic_DNA"/>
</dbReference>
<evidence type="ECO:0000313" key="3">
    <source>
        <dbReference type="Proteomes" id="UP000694501"/>
    </source>
</evidence>
<dbReference type="RefSeq" id="WP_211039953.1">
    <property type="nucleotide sequence ID" value="NZ_JAELVF020000001.1"/>
</dbReference>
<dbReference type="PANTHER" id="PTHR21666:SF270">
    <property type="entry name" value="MUREIN HYDROLASE ACTIVATOR ENVC"/>
    <property type="match status" value="1"/>
</dbReference>
<gene>
    <name evidence="2" type="ORF">JGS22_020370</name>
</gene>
<proteinExistence type="predicted"/>
<dbReference type="InterPro" id="IPR036365">
    <property type="entry name" value="PGBD-like_sf"/>
</dbReference>
<dbReference type="PROSITE" id="PS51318">
    <property type="entry name" value="TAT"/>
    <property type="match status" value="1"/>
</dbReference>
<dbReference type="InterPro" id="IPR016047">
    <property type="entry name" value="M23ase_b-sheet_dom"/>
</dbReference>
<evidence type="ECO:0000313" key="2">
    <source>
        <dbReference type="EMBL" id="MBU7599920.1"/>
    </source>
</evidence>
<dbReference type="Proteomes" id="UP000694501">
    <property type="component" value="Unassembled WGS sequence"/>
</dbReference>
<dbReference type="PANTHER" id="PTHR21666">
    <property type="entry name" value="PEPTIDASE-RELATED"/>
    <property type="match status" value="1"/>
</dbReference>
<dbReference type="Gene3D" id="2.70.70.10">
    <property type="entry name" value="Glucose Permease (Domain IIA)"/>
    <property type="match status" value="1"/>
</dbReference>
<dbReference type="SUPFAM" id="SSF47090">
    <property type="entry name" value="PGBD-like"/>
    <property type="match status" value="1"/>
</dbReference>
<protein>
    <submittedName>
        <fullName evidence="2">M23 family metallopeptidase</fullName>
    </submittedName>
</protein>
<dbReference type="GO" id="GO:0004222">
    <property type="term" value="F:metalloendopeptidase activity"/>
    <property type="evidence" value="ECO:0007669"/>
    <property type="project" value="TreeGrafter"/>
</dbReference>
<reference evidence="2" key="1">
    <citation type="submission" date="2021-06" db="EMBL/GenBank/DDBJ databases">
        <title>Sequencing of actinobacteria type strains.</title>
        <authorList>
            <person name="Nguyen G.-S."/>
            <person name="Wentzel A."/>
        </authorList>
    </citation>
    <scope>NUCLEOTIDE SEQUENCE</scope>
    <source>
        <strain evidence="2">P38-E01</strain>
    </source>
</reference>
<dbReference type="InterPro" id="IPR006311">
    <property type="entry name" value="TAT_signal"/>
</dbReference>
<organism evidence="2 3">
    <name type="scientific">Streptomyces tardus</name>
    <dbReference type="NCBI Taxonomy" id="2780544"/>
    <lineage>
        <taxon>Bacteria</taxon>
        <taxon>Bacillati</taxon>
        <taxon>Actinomycetota</taxon>
        <taxon>Actinomycetes</taxon>
        <taxon>Kitasatosporales</taxon>
        <taxon>Streptomycetaceae</taxon>
        <taxon>Streptomyces</taxon>
    </lineage>
</organism>
<dbReference type="SUPFAM" id="SSF51261">
    <property type="entry name" value="Duplicated hybrid motif"/>
    <property type="match status" value="1"/>
</dbReference>
<dbReference type="InterPro" id="IPR036366">
    <property type="entry name" value="PGBDSf"/>
</dbReference>
<dbReference type="InterPro" id="IPR011055">
    <property type="entry name" value="Dup_hybrid_motif"/>
</dbReference>
<dbReference type="Pfam" id="PF01551">
    <property type="entry name" value="Peptidase_M23"/>
    <property type="match status" value="1"/>
</dbReference>
<comment type="caution">
    <text evidence="2">The sequence shown here is derived from an EMBL/GenBank/DDBJ whole genome shotgun (WGS) entry which is preliminary data.</text>
</comment>
<sequence length="291" mass="29943">MPTSESSSGEFVLSRRGLLRGSAAVTTTAALAAGGVFMATRTAAAAETASDFYHPFTGYPVTGTWQDHIGRGSLGGIDFGMGVGTGLPACGGGVVTNIPENGTGGHTVTIAHDNGYRTQYMHLSQFVLGNGTRVAAGAIVGRSGGEPGAPGSGESTGPHLHWHMINPNGTRINPVEYVGGGGGKLPKTGTEQDGVPGVIFWQRAQKWLSVEAGYTGPIDGAPGKGTYSALQRALRDGWGYTGPIDGVPGAATYSALQRLAAEHGYTGPIDGVMGANSWRGVARFLNQDRWD</sequence>
<evidence type="ECO:0000259" key="1">
    <source>
        <dbReference type="Pfam" id="PF01551"/>
    </source>
</evidence>
<dbReference type="AlphaFoldDB" id="A0A949JTM4"/>
<keyword evidence="3" id="KW-1185">Reference proteome</keyword>
<accession>A0A949JTM4</accession>
<dbReference type="Gene3D" id="1.10.101.10">
    <property type="entry name" value="PGBD-like superfamily/PGBD"/>
    <property type="match status" value="1"/>
</dbReference>
<dbReference type="InterPro" id="IPR050570">
    <property type="entry name" value="Cell_wall_metabolism_enzyme"/>
</dbReference>
<feature type="domain" description="M23ase beta-sheet core" evidence="1">
    <location>
        <begin position="76"/>
        <end position="174"/>
    </location>
</feature>